<dbReference type="AlphaFoldDB" id="A0AAU8H676"/>
<dbReference type="CDD" id="cd09726">
    <property type="entry name" value="RAMP_I_III"/>
    <property type="match status" value="1"/>
</dbReference>
<feature type="domain" description="CRISPR type III-associated protein" evidence="2">
    <location>
        <begin position="7"/>
        <end position="203"/>
    </location>
</feature>
<evidence type="ECO:0000259" key="2">
    <source>
        <dbReference type="Pfam" id="PF03787"/>
    </source>
</evidence>
<organism evidence="3">
    <name type="scientific">Thermodesulfovibrio obliviosus</name>
    <dbReference type="NCBI Taxonomy" id="3118332"/>
    <lineage>
        <taxon>Bacteria</taxon>
        <taxon>Pseudomonadati</taxon>
        <taxon>Nitrospirota</taxon>
        <taxon>Thermodesulfovibrionia</taxon>
        <taxon>Thermodesulfovibrionales</taxon>
        <taxon>Thermodesulfovibrionaceae</taxon>
        <taxon>Thermodesulfovibrio</taxon>
    </lineage>
</organism>
<dbReference type="InterPro" id="IPR052216">
    <property type="entry name" value="CRISPR_Csm3_endoribonuclease"/>
</dbReference>
<dbReference type="PANTHER" id="PTHR35579:SF3">
    <property type="entry name" value="CRISPR SYSTEM CMS ENDORIBONUCLEASE CSM3"/>
    <property type="match status" value="1"/>
</dbReference>
<gene>
    <name evidence="3" type="ORF">V4D31_02995</name>
</gene>
<dbReference type="GO" id="GO:0051607">
    <property type="term" value="P:defense response to virus"/>
    <property type="evidence" value="ECO:0007669"/>
    <property type="project" value="UniProtKB-KW"/>
</dbReference>
<dbReference type="EMBL" id="CP144374">
    <property type="protein sequence ID" value="XCH49135.1"/>
    <property type="molecule type" value="Genomic_DNA"/>
</dbReference>
<dbReference type="Pfam" id="PF03787">
    <property type="entry name" value="RAMPs"/>
    <property type="match status" value="1"/>
</dbReference>
<reference evidence="3" key="1">
    <citation type="submission" date="2024-01" db="EMBL/GenBank/DDBJ databases">
        <title>The first autotrophic representatives of the genus Thermodesulfovibrio.</title>
        <authorList>
            <person name="Maltseva A.I."/>
            <person name="Elcheninov A.G."/>
            <person name="Kublanov I.V."/>
            <person name="Lebedinsky A.V."/>
            <person name="Frolov E.N."/>
        </authorList>
    </citation>
    <scope>NUCLEOTIDE SEQUENCE</scope>
    <source>
        <strain evidence="3">3462-1</strain>
    </source>
</reference>
<accession>A0AAU8H676</accession>
<dbReference type="KEGG" id="tob:V4D31_02995"/>
<dbReference type="PANTHER" id="PTHR35579">
    <property type="entry name" value="CRISPR SYSTEM CMS ENDORIBONUCLEASE CSM3"/>
    <property type="match status" value="1"/>
</dbReference>
<dbReference type="InterPro" id="IPR005537">
    <property type="entry name" value="RAMP_III_fam"/>
</dbReference>
<name>A0AAU8H676_9BACT</name>
<evidence type="ECO:0000256" key="1">
    <source>
        <dbReference type="ARBA" id="ARBA00023118"/>
    </source>
</evidence>
<dbReference type="RefSeq" id="WP_353686768.1">
    <property type="nucleotide sequence ID" value="NZ_CP144374.1"/>
</dbReference>
<keyword evidence="1" id="KW-0051">Antiviral defense</keyword>
<protein>
    <submittedName>
        <fullName evidence="3">RAMP superfamily CRISPR-associated protein</fullName>
    </submittedName>
</protein>
<sequence length="225" mass="25383">MKIYKLTIELKSPCLIGSGEGFGAIIDSDIVFDEYGIPYIPSKRIKGCLRDSAIEICEMFESAGINVLDLQKDKTENKYSIVTSIFGKPGNDKSAPVYFSNLTIQGYDDIKKWLAYLMNQYSGLISREGIIEQYTEIRQQTAIDETTGTAEEHSLRTIRVAKKGLVFEGSIDADIDDVKLLYFAVKNLRRLGTKRNRGYGEVECKLYDGSNEINFINELEVLCKQ</sequence>
<evidence type="ECO:0000313" key="3">
    <source>
        <dbReference type="EMBL" id="XCH49135.1"/>
    </source>
</evidence>
<proteinExistence type="predicted"/>